<protein>
    <submittedName>
        <fullName evidence="1">Uncharacterized protein</fullName>
    </submittedName>
</protein>
<sequence length="193" mass="21608">MSKYHLTPSQLAQVDHTYMVGYGEYAQPKEQHGLTQKEFDALPEYQQREYFYKYGPGMHAGHPGDADHKLPREDPDRTWKADAQPGYKVDPEELRGIARDMQYKLDVWQQKLNAVQGISVSTEHLGNIKGSQDFVDLVNQSKTGFGQYISDIVGSYKGVIGKLNAAADAYEQAHDTTKKQVGQVDTSGTPNLT</sequence>
<gene>
    <name evidence="1" type="ORF">EBO15_32555</name>
</gene>
<organism evidence="1 2">
    <name type="scientific">Actinomadura harenae</name>
    <dbReference type="NCBI Taxonomy" id="2483351"/>
    <lineage>
        <taxon>Bacteria</taxon>
        <taxon>Bacillati</taxon>
        <taxon>Actinomycetota</taxon>
        <taxon>Actinomycetes</taxon>
        <taxon>Streptosporangiales</taxon>
        <taxon>Thermomonosporaceae</taxon>
        <taxon>Actinomadura</taxon>
    </lineage>
</organism>
<accession>A0A3M2LNP4</accession>
<reference evidence="1 2" key="1">
    <citation type="submission" date="2018-10" db="EMBL/GenBank/DDBJ databases">
        <title>Isolation from soil.</title>
        <authorList>
            <person name="Hu J."/>
        </authorList>
    </citation>
    <scope>NUCLEOTIDE SEQUENCE [LARGE SCALE GENOMIC DNA]</scope>
    <source>
        <strain evidence="1 2">NEAU-Ht49</strain>
    </source>
</reference>
<keyword evidence="2" id="KW-1185">Reference proteome</keyword>
<comment type="caution">
    <text evidence="1">The sequence shown here is derived from an EMBL/GenBank/DDBJ whole genome shotgun (WGS) entry which is preliminary data.</text>
</comment>
<dbReference type="Proteomes" id="UP000282674">
    <property type="component" value="Unassembled WGS sequence"/>
</dbReference>
<proteinExistence type="predicted"/>
<dbReference type="OrthoDB" id="3463488at2"/>
<dbReference type="AlphaFoldDB" id="A0A3M2LNP4"/>
<evidence type="ECO:0000313" key="2">
    <source>
        <dbReference type="Proteomes" id="UP000282674"/>
    </source>
</evidence>
<evidence type="ECO:0000313" key="1">
    <source>
        <dbReference type="EMBL" id="RMI38500.1"/>
    </source>
</evidence>
<dbReference type="EMBL" id="RFFG01000084">
    <property type="protein sequence ID" value="RMI38500.1"/>
    <property type="molecule type" value="Genomic_DNA"/>
</dbReference>
<dbReference type="RefSeq" id="WP_122198311.1">
    <property type="nucleotide sequence ID" value="NZ_JBHSKC010000014.1"/>
</dbReference>
<name>A0A3M2LNP4_9ACTN</name>